<dbReference type="InterPro" id="IPR029756">
    <property type="entry name" value="MTH1187/YkoF-like"/>
</dbReference>
<evidence type="ECO:0008006" key="3">
    <source>
        <dbReference type="Google" id="ProtNLM"/>
    </source>
</evidence>
<reference evidence="1 2" key="1">
    <citation type="submission" date="2021-10" db="EMBL/GenBank/DDBJ databases">
        <title>Draft genome of Aestuariibacter halophilus JC2043.</title>
        <authorList>
            <person name="Emsley S.A."/>
            <person name="Pfannmuller K.M."/>
            <person name="Ushijima B."/>
            <person name="Saw J.H."/>
            <person name="Videau P."/>
        </authorList>
    </citation>
    <scope>NUCLEOTIDE SEQUENCE [LARGE SCALE GENOMIC DNA]</scope>
    <source>
        <strain evidence="1 2">JC2043</strain>
    </source>
</reference>
<evidence type="ECO:0000313" key="1">
    <source>
        <dbReference type="EMBL" id="MCC2616685.1"/>
    </source>
</evidence>
<dbReference type="EMBL" id="JAJEWP010000002">
    <property type="protein sequence ID" value="MCC2616685.1"/>
    <property type="molecule type" value="Genomic_DNA"/>
</dbReference>
<dbReference type="SUPFAM" id="SSF89957">
    <property type="entry name" value="MTH1187/YkoF-like"/>
    <property type="match status" value="1"/>
</dbReference>
<gene>
    <name evidence="1" type="ORF">LJ739_10570</name>
</gene>
<name>A0ABS8G822_9ALTE</name>
<organism evidence="1 2">
    <name type="scientific">Fluctibacter halophilus</name>
    <dbReference type="NCBI Taxonomy" id="226011"/>
    <lineage>
        <taxon>Bacteria</taxon>
        <taxon>Pseudomonadati</taxon>
        <taxon>Pseudomonadota</taxon>
        <taxon>Gammaproteobacteria</taxon>
        <taxon>Alteromonadales</taxon>
        <taxon>Alteromonadaceae</taxon>
        <taxon>Fluctibacter</taxon>
    </lineage>
</organism>
<proteinExistence type="predicted"/>
<sequence>MLLFVEISMYPLKEAYIGPIQTFIDRLNSHPSLDVATNATATHVSGEYAEVMQILGQEMQRIHEEIGQSIFVCKFLNGDKMGKRAGE</sequence>
<protein>
    <recommendedName>
        <fullName evidence="3">Thiamin/hydroxymethyl pyrimidine-binding YkoF putative domain-containing protein</fullName>
    </recommendedName>
</protein>
<comment type="caution">
    <text evidence="1">The sequence shown here is derived from an EMBL/GenBank/DDBJ whole genome shotgun (WGS) entry which is preliminary data.</text>
</comment>
<dbReference type="RefSeq" id="WP_229160258.1">
    <property type="nucleotide sequence ID" value="NZ_JAJEWP010000002.1"/>
</dbReference>
<evidence type="ECO:0000313" key="2">
    <source>
        <dbReference type="Proteomes" id="UP001520878"/>
    </source>
</evidence>
<dbReference type="Gene3D" id="3.30.70.930">
    <property type="match status" value="1"/>
</dbReference>
<dbReference type="Proteomes" id="UP001520878">
    <property type="component" value="Unassembled WGS sequence"/>
</dbReference>
<accession>A0ABS8G822</accession>
<keyword evidence="2" id="KW-1185">Reference proteome</keyword>